<dbReference type="EMBL" id="AVCK01000006">
    <property type="protein sequence ID" value="KFN47778.1"/>
    <property type="molecule type" value="Genomic_DNA"/>
</dbReference>
<dbReference type="RefSeq" id="WP_052575039.1">
    <property type="nucleotide sequence ID" value="NZ_AVCK01000006.1"/>
</dbReference>
<dbReference type="InterPro" id="IPR029016">
    <property type="entry name" value="GAF-like_dom_sf"/>
</dbReference>
<evidence type="ECO:0000313" key="3">
    <source>
        <dbReference type="Proteomes" id="UP000029393"/>
    </source>
</evidence>
<dbReference type="InterPro" id="IPR000253">
    <property type="entry name" value="FHA_dom"/>
</dbReference>
<evidence type="ECO:0000313" key="2">
    <source>
        <dbReference type="EMBL" id="KFN47778.1"/>
    </source>
</evidence>
<gene>
    <name evidence="2" type="ORF">N787_07500</name>
</gene>
<evidence type="ECO:0000259" key="1">
    <source>
        <dbReference type="PROSITE" id="PS50006"/>
    </source>
</evidence>
<feature type="domain" description="FHA" evidence="1">
    <location>
        <begin position="25"/>
        <end position="74"/>
    </location>
</feature>
<comment type="caution">
    <text evidence="2">The sequence shown here is derived from an EMBL/GenBank/DDBJ whole genome shotgun (WGS) entry which is preliminary data.</text>
</comment>
<dbReference type="eggNOG" id="COG1716">
    <property type="taxonomic scope" value="Bacteria"/>
</dbReference>
<sequence>MPARLTAYPPECAAERFVLSGDGPHPVGRADGCAVQLAHASVSRRHATLAFAGDDWILADAGSKNGSFIDGVAADGLPRRGGAWLRFGDVACELEIIDDSTLARTGLESGRRREAATALTLALAREPARAGLLEATLDAIIDLAGAERGMLLPGETGLAPKAWRGFPAGADAARFAGSTTALAEALRTRRPVVAHDLSLESALAGQASVVAGGLRALACLPLVLGEEVLGVAYVDSRRPGAVITRIDLELLEAFAERATLWLAARRNQAALAPGAAAMSPGRGAA</sequence>
<dbReference type="Gene3D" id="3.30.450.40">
    <property type="match status" value="1"/>
</dbReference>
<proteinExistence type="predicted"/>
<dbReference type="InterPro" id="IPR008984">
    <property type="entry name" value="SMAD_FHA_dom_sf"/>
</dbReference>
<dbReference type="Proteomes" id="UP000029393">
    <property type="component" value="Unassembled WGS sequence"/>
</dbReference>
<reference evidence="2 3" key="1">
    <citation type="submission" date="2013-09" db="EMBL/GenBank/DDBJ databases">
        <title>Genome sequencing of Arenimonas metalli.</title>
        <authorList>
            <person name="Chen F."/>
            <person name="Wang G."/>
        </authorList>
    </citation>
    <scope>NUCLEOTIDE SEQUENCE [LARGE SCALE GENOMIC DNA]</scope>
    <source>
        <strain evidence="2 3">CF5-1</strain>
    </source>
</reference>
<dbReference type="PROSITE" id="PS50006">
    <property type="entry name" value="FHA_DOMAIN"/>
    <property type="match status" value="1"/>
</dbReference>
<dbReference type="SMART" id="SM00065">
    <property type="entry name" value="GAF"/>
    <property type="match status" value="1"/>
</dbReference>
<organism evidence="2 3">
    <name type="scientific">Arenimonas metalli CF5-1</name>
    <dbReference type="NCBI Taxonomy" id="1384056"/>
    <lineage>
        <taxon>Bacteria</taxon>
        <taxon>Pseudomonadati</taxon>
        <taxon>Pseudomonadota</taxon>
        <taxon>Gammaproteobacteria</taxon>
        <taxon>Lysobacterales</taxon>
        <taxon>Lysobacteraceae</taxon>
        <taxon>Arenimonas</taxon>
    </lineage>
</organism>
<dbReference type="CDD" id="cd00060">
    <property type="entry name" value="FHA"/>
    <property type="match status" value="1"/>
</dbReference>
<dbReference type="Pfam" id="PF01590">
    <property type="entry name" value="GAF"/>
    <property type="match status" value="1"/>
</dbReference>
<dbReference type="Pfam" id="PF00498">
    <property type="entry name" value="FHA"/>
    <property type="match status" value="1"/>
</dbReference>
<dbReference type="SUPFAM" id="SSF49879">
    <property type="entry name" value="SMAD/FHA domain"/>
    <property type="match status" value="1"/>
</dbReference>
<protein>
    <recommendedName>
        <fullName evidence="1">FHA domain-containing protein</fullName>
    </recommendedName>
</protein>
<dbReference type="STRING" id="1384056.N787_07500"/>
<keyword evidence="3" id="KW-1185">Reference proteome</keyword>
<dbReference type="InterPro" id="IPR003018">
    <property type="entry name" value="GAF"/>
</dbReference>
<dbReference type="eggNOG" id="COG2203">
    <property type="taxonomic scope" value="Bacteria"/>
</dbReference>
<dbReference type="AlphaFoldDB" id="A0A091B570"/>
<dbReference type="Gene3D" id="2.60.200.20">
    <property type="match status" value="1"/>
</dbReference>
<name>A0A091B570_9GAMM</name>
<dbReference type="SMART" id="SM00240">
    <property type="entry name" value="FHA"/>
    <property type="match status" value="1"/>
</dbReference>
<accession>A0A091B570</accession>
<dbReference type="PATRIC" id="fig|1384056.3.peg.371"/>
<dbReference type="OrthoDB" id="5953293at2"/>
<dbReference type="SUPFAM" id="SSF55781">
    <property type="entry name" value="GAF domain-like"/>
    <property type="match status" value="1"/>
</dbReference>